<evidence type="ECO:0008006" key="3">
    <source>
        <dbReference type="Google" id="ProtNLM"/>
    </source>
</evidence>
<dbReference type="EMBL" id="CP157940">
    <property type="protein sequence ID" value="XBS56099.1"/>
    <property type="molecule type" value="Genomic_DNA"/>
</dbReference>
<feature type="transmembrane region" description="Helical" evidence="1">
    <location>
        <begin position="146"/>
        <end position="168"/>
    </location>
</feature>
<dbReference type="AlphaFoldDB" id="A0AAU7PV80"/>
<evidence type="ECO:0000256" key="1">
    <source>
        <dbReference type="SAM" id="Phobius"/>
    </source>
</evidence>
<keyword evidence="1" id="KW-0472">Membrane</keyword>
<protein>
    <recommendedName>
        <fullName evidence="3">DUF1795 domain-containing protein</fullName>
    </recommendedName>
</protein>
<keyword evidence="1" id="KW-1133">Transmembrane helix</keyword>
<gene>
    <name evidence="2" type="ORF">ABFV83_10025</name>
</gene>
<evidence type="ECO:0000313" key="2">
    <source>
        <dbReference type="EMBL" id="XBS56099.1"/>
    </source>
</evidence>
<dbReference type="RefSeq" id="WP_349948728.1">
    <property type="nucleotide sequence ID" value="NZ_CP157940.1"/>
</dbReference>
<proteinExistence type="predicted"/>
<name>A0AAU7PV80_9FIRM</name>
<organism evidence="2">
    <name type="scientific">Lacrimispora sp. BS-2</name>
    <dbReference type="NCBI Taxonomy" id="3151850"/>
    <lineage>
        <taxon>Bacteria</taxon>
        <taxon>Bacillati</taxon>
        <taxon>Bacillota</taxon>
        <taxon>Clostridia</taxon>
        <taxon>Lachnospirales</taxon>
        <taxon>Lachnospiraceae</taxon>
        <taxon>Lacrimispora</taxon>
    </lineage>
</organism>
<reference evidence="2" key="1">
    <citation type="submission" date="2024-06" db="EMBL/GenBank/DDBJ databases">
        <title>Lacrimispora cavernae sp. nov., a novel anaerobe isolated from bat guano pile inside a cave.</title>
        <authorList>
            <person name="Miller S.L."/>
            <person name="Lu N."/>
            <person name="King J."/>
            <person name="Sankaranarayanan K."/>
            <person name="Lawson P.A."/>
        </authorList>
    </citation>
    <scope>NUCLEOTIDE SEQUENCE</scope>
    <source>
        <strain evidence="2">BS-2</strain>
    </source>
</reference>
<accession>A0AAU7PV80</accession>
<keyword evidence="1" id="KW-0812">Transmembrane</keyword>
<sequence>MEEVHDDDIDKVFLQIQKELQRIKPEVKRRGEEPSGWSEFYGPGFALKIPGGFEEIGKEKAASVFFSKNRPEMILVNSHEHAGLTFQTARLENGKTIIDLEAERERIRRILKQADGKNVFYDQGNVSGTIPALWFDYKSFAADERVYNMMFLFLAEGKLIIGTFYCIFKDYDRWKPKILTMLGTIQTEEEEHERIQS</sequence>